<reference evidence="4" key="1">
    <citation type="submission" date="2017-02" db="EMBL/GenBank/DDBJ databases">
        <title>Delineation of Paenibacillus larvae strains originating from foulbrood outbreaks.</title>
        <authorList>
            <person name="Beims H."/>
            <person name="Bunk B."/>
            <person name="Sproeer C."/>
            <person name="Mohr K.I."/>
            <person name="Pradella S."/>
            <person name="Guenther G."/>
            <person name="Rohde M."/>
            <person name="von der Ohe W."/>
            <person name="Steinert M."/>
        </authorList>
    </citation>
    <scope>NUCLEOTIDE SEQUENCE [LARGE SCALE GENOMIC DNA]</scope>
    <source>
        <strain evidence="4">Eric_III</strain>
    </source>
</reference>
<dbReference type="STRING" id="147375.BXP28_01590"/>
<evidence type="ECO:0000313" key="3">
    <source>
        <dbReference type="EMBL" id="AVF28060.1"/>
    </source>
</evidence>
<feature type="domain" description="Thiopeptide-type bacteriocin biosynthesis" evidence="2">
    <location>
        <begin position="792"/>
        <end position="1055"/>
    </location>
</feature>
<name>A0A2L1U558_9BACL</name>
<evidence type="ECO:0000259" key="1">
    <source>
        <dbReference type="Pfam" id="PF04738"/>
    </source>
</evidence>
<accession>A0A2L1U558</accession>
<dbReference type="RefSeq" id="WP_077995989.1">
    <property type="nucleotide sequence ID" value="NZ_CP019655.1"/>
</dbReference>
<evidence type="ECO:0000259" key="2">
    <source>
        <dbReference type="Pfam" id="PF14028"/>
    </source>
</evidence>
<dbReference type="AlphaFoldDB" id="A0A2L1U558"/>
<sequence>MTLTREIPDPHAKPGQDKNLFQPLPFFMVRTPLLSIEKYKQLTESGKPGILGPLIDQSHDPVVREAIAVASLSLLDSLPNLTNMDQPRKQDQAIKGFLRYMLRMTTRPTPYGLCSAVGFGRFGNKANVAMGEVSGHQKQSRPDMSWLMQMVRKLEADLDLVLQLRVRSNSMVYFTGSRAKLPYVTRYGQREIETMSQMESASIRLTPVVQFVLQEAERPVLFCELADRVKQKYPDTPDEKIIRFLWQMFQQEFLISELRPPLMIESPFDYLRERLANIKGIDEEKQSLQAIAEQLDAYDRLEIGEGEAVYRKLVAQMRSLADAKNPIQVDLSLNKQAAELPHGIGEEVAKAAEVLWLLSVKTVDEANLEAYREEFTERYGLQREVPLLELLDPDLGLGAPAGYEYPPSRRRQEIIAANSQLDALLLLWMTQALHRGEIEVELTEDHIQQLVHVTPDNPKEAPMSLELYFTIASPDKSSLEQGNYRLILGPNPGSQGAGKTFGRFVRFMTEQEHTSLAEIQKYEQSLHPDAVFAEVVYLPNAGRAANVALSTNIRPYEVVMGTNPSEGEKISLPLTDLMVGSTMDHFYLKSKSLGQEVIPVTLHMLNFMHTPNVYRFLRELSIMRTCNWKPFTWGSLEHAPMCSRLRYGRTVLSLARWKLDSRILACEPKVSDERFRQLLAKWRSDWNVPQYVYLTMADHRIFLDLDHPLHVRELQRDFAKLNEGQALTLTEAGAELDEHWAESPDGHHLTEVVFPLVRTVPTARETSIEQIKQSRLPFIPQAERQYMPGSNWMFLKLYGLHSREEEFIGFMLRTFCEGILKQGKADQFFFMRYADPEPHIRLRFHGNSERLTAELLPEVYRWALYLQQEGLLTRLVVDTYEPEIERYGGPALIGLAESVFATDSQTTALWLGLKRTGQIGLSMEMIGTISVIDIMEQFNVPFADQLKLLDSMAFRKEYLEEFRKERRLYLSLGDSFHDWENLLKHRDGKILYEGMKARRHALRQYQKAVRDQEEDGLLYNSFYNILSSMIHLHLNRLLGIDRRREKKVLTLALHTLYNLQYIRGNRKAKENEIHE</sequence>
<dbReference type="InterPro" id="IPR006827">
    <property type="entry name" value="Lant_deHydtase_N"/>
</dbReference>
<gene>
    <name evidence="3" type="ORF">ERICIII_03975</name>
</gene>
<dbReference type="EMBL" id="CP019655">
    <property type="protein sequence ID" value="AVF28060.1"/>
    <property type="molecule type" value="Genomic_DNA"/>
</dbReference>
<dbReference type="InterPro" id="IPR023809">
    <property type="entry name" value="Thiopep_bacteriocin_synth_dom"/>
</dbReference>
<dbReference type="Pfam" id="PF14028">
    <property type="entry name" value="Lant_dehydr_C"/>
    <property type="match status" value="1"/>
</dbReference>
<feature type="domain" description="Lantibiotic dehydratase N-terminal" evidence="1">
    <location>
        <begin position="60"/>
        <end position="714"/>
    </location>
</feature>
<dbReference type="GeneID" id="64220312"/>
<dbReference type="Pfam" id="PF04738">
    <property type="entry name" value="Lant_dehydr_N"/>
    <property type="match status" value="1"/>
</dbReference>
<evidence type="ECO:0000313" key="4">
    <source>
        <dbReference type="Proteomes" id="UP000239833"/>
    </source>
</evidence>
<organism evidence="3 4">
    <name type="scientific">Paenibacillus larvae subsp. larvae</name>
    <dbReference type="NCBI Taxonomy" id="147375"/>
    <lineage>
        <taxon>Bacteria</taxon>
        <taxon>Bacillati</taxon>
        <taxon>Bacillota</taxon>
        <taxon>Bacilli</taxon>
        <taxon>Bacillales</taxon>
        <taxon>Paenibacillaceae</taxon>
        <taxon>Paenibacillus</taxon>
    </lineage>
</organism>
<protein>
    <submittedName>
        <fullName evidence="3">Putative lantibiotic biosynthesis protein</fullName>
    </submittedName>
</protein>
<dbReference type="Proteomes" id="UP000239833">
    <property type="component" value="Chromosome"/>
</dbReference>
<proteinExistence type="predicted"/>
<dbReference type="NCBIfam" id="TIGR03891">
    <property type="entry name" value="thiopep_ocin"/>
    <property type="match status" value="1"/>
</dbReference>